<protein>
    <submittedName>
        <fullName evidence="2">Uncharacterized protein</fullName>
    </submittedName>
</protein>
<proteinExistence type="predicted"/>
<accession>A0AAW1V3R8</accession>
<evidence type="ECO:0000313" key="2">
    <source>
        <dbReference type="EMBL" id="KAK9889909.1"/>
    </source>
</evidence>
<dbReference type="AlphaFoldDB" id="A0AAW1V3R8"/>
<evidence type="ECO:0000256" key="1">
    <source>
        <dbReference type="SAM" id="MobiDB-lite"/>
    </source>
</evidence>
<sequence length="80" mass="8954">MYLNGSLTPEKKNRSRPPSYTGGESPITNRSRSSTCDSLQMGNSPNSNRQMPPPHLPQARKPGRLFQKNLITKFGAWLLI</sequence>
<feature type="region of interest" description="Disordered" evidence="1">
    <location>
        <begin position="1"/>
        <end position="64"/>
    </location>
</feature>
<feature type="compositionally biased region" description="Polar residues" evidence="1">
    <location>
        <begin position="26"/>
        <end position="50"/>
    </location>
</feature>
<evidence type="ECO:0000313" key="3">
    <source>
        <dbReference type="Proteomes" id="UP001431783"/>
    </source>
</evidence>
<comment type="caution">
    <text evidence="2">The sequence shown here is derived from an EMBL/GenBank/DDBJ whole genome shotgun (WGS) entry which is preliminary data.</text>
</comment>
<reference evidence="2 3" key="1">
    <citation type="submission" date="2023-03" db="EMBL/GenBank/DDBJ databases">
        <title>Genome insight into feeding habits of ladybird beetles.</title>
        <authorList>
            <person name="Li H.-S."/>
            <person name="Huang Y.-H."/>
            <person name="Pang H."/>
        </authorList>
    </citation>
    <scope>NUCLEOTIDE SEQUENCE [LARGE SCALE GENOMIC DNA]</scope>
    <source>
        <strain evidence="2">SYSU_2023b</strain>
        <tissue evidence="2">Whole body</tissue>
    </source>
</reference>
<gene>
    <name evidence="2" type="ORF">WA026_008715</name>
</gene>
<keyword evidence="3" id="KW-1185">Reference proteome</keyword>
<dbReference type="EMBL" id="JARQZJ010000124">
    <property type="protein sequence ID" value="KAK9889909.1"/>
    <property type="molecule type" value="Genomic_DNA"/>
</dbReference>
<name>A0AAW1V3R8_9CUCU</name>
<organism evidence="2 3">
    <name type="scientific">Henosepilachna vigintioctopunctata</name>
    <dbReference type="NCBI Taxonomy" id="420089"/>
    <lineage>
        <taxon>Eukaryota</taxon>
        <taxon>Metazoa</taxon>
        <taxon>Ecdysozoa</taxon>
        <taxon>Arthropoda</taxon>
        <taxon>Hexapoda</taxon>
        <taxon>Insecta</taxon>
        <taxon>Pterygota</taxon>
        <taxon>Neoptera</taxon>
        <taxon>Endopterygota</taxon>
        <taxon>Coleoptera</taxon>
        <taxon>Polyphaga</taxon>
        <taxon>Cucujiformia</taxon>
        <taxon>Coccinelloidea</taxon>
        <taxon>Coccinellidae</taxon>
        <taxon>Epilachninae</taxon>
        <taxon>Epilachnini</taxon>
        <taxon>Henosepilachna</taxon>
    </lineage>
</organism>
<dbReference type="Proteomes" id="UP001431783">
    <property type="component" value="Unassembled WGS sequence"/>
</dbReference>